<dbReference type="InterPro" id="IPR027417">
    <property type="entry name" value="P-loop_NTPase"/>
</dbReference>
<dbReference type="InterPro" id="IPR012547">
    <property type="entry name" value="PDDEXK_9"/>
</dbReference>
<dbReference type="EMBL" id="BQKE01000002">
    <property type="protein sequence ID" value="GJM63354.1"/>
    <property type="molecule type" value="Genomic_DNA"/>
</dbReference>
<dbReference type="Proteomes" id="UP001310022">
    <property type="component" value="Unassembled WGS sequence"/>
</dbReference>
<dbReference type="Gene3D" id="3.40.50.300">
    <property type="entry name" value="P-loop containing nucleotide triphosphate hydrolases"/>
    <property type="match status" value="1"/>
</dbReference>
<reference evidence="2 3" key="1">
    <citation type="submission" date="2021-12" db="EMBL/GenBank/DDBJ databases">
        <title>Genome sequencing of bacteria with rrn-lacking chromosome and rrn-plasmid.</title>
        <authorList>
            <person name="Anda M."/>
            <person name="Iwasaki W."/>
        </authorList>
    </citation>
    <scope>NUCLEOTIDE SEQUENCE [LARGE SCALE GENOMIC DNA]</scope>
    <source>
        <strain evidence="2 3">NBRC 15940</strain>
    </source>
</reference>
<dbReference type="RefSeq" id="WP_338238526.1">
    <property type="nucleotide sequence ID" value="NZ_BQKE01000002.1"/>
</dbReference>
<dbReference type="AlphaFoldDB" id="A0AAN5ALL3"/>
<evidence type="ECO:0000259" key="1">
    <source>
        <dbReference type="Pfam" id="PF09820"/>
    </source>
</evidence>
<sequence length="529" mass="60249">MSTDRKALPIGIQTFEDLRASKDDFLYIDKTKEIFQLTRLNKGYYFLSRPRRFGKSMLCSTLQSLFDGKKALFEGLNIHDHWDWTQTYPVIRMDMSAANYTDIGVVHEKLNTALKENAQNLGVDIALDAVPGTAFRSLITEVSKKYQKQVVIIIDEYDKAIQDTLNKEGDLAAEAMDALRGFYSAIKASDAHVRFCFMTGITKFTGMGLFSGANNFNDISLDSKFASICGFTQNELENCFGSYFDHVDMDNVKRWYNGYNYLGDKVYNPFDILLFLDKGNSFQNYWWQTGTPTFLAKLFEKGEYQAYQLGSMELPAEELHHFTLKNLNLVSLLWQTGYLTIESVIEEPFGGSSYVLTTPNHEVQRALNALFLTSLTDLRQNAHHQQQHALRSIFKNDLAGFEKAIRAMFSAIPYNNYVQSNIQKFEGYYASVIYAYLLALGLKTRTEQATSAGRIDLVMESPSHIYIVEFKVNAPDPVAGQQGEAIQQIIAQQYYAPYLNDGRPIVLIGMHFSEEEKNLSLFEVVEWKA</sequence>
<feature type="domain" description="AAA-ATPase-like" evidence="1">
    <location>
        <begin position="9"/>
        <end position="210"/>
    </location>
</feature>
<dbReference type="PANTHER" id="PTHR34825:SF1">
    <property type="entry name" value="AAA-ATPASE-LIKE DOMAIN-CONTAINING PROTEIN"/>
    <property type="match status" value="1"/>
</dbReference>
<dbReference type="InterPro" id="IPR018631">
    <property type="entry name" value="AAA-ATPase-like_dom"/>
</dbReference>
<organism evidence="2 3">
    <name type="scientific">Persicobacter diffluens</name>
    <dbReference type="NCBI Taxonomy" id="981"/>
    <lineage>
        <taxon>Bacteria</taxon>
        <taxon>Pseudomonadati</taxon>
        <taxon>Bacteroidota</taxon>
        <taxon>Cytophagia</taxon>
        <taxon>Cytophagales</taxon>
        <taxon>Persicobacteraceae</taxon>
        <taxon>Persicobacter</taxon>
    </lineage>
</organism>
<accession>A0AAN5ALL3</accession>
<dbReference type="PANTHER" id="PTHR34825">
    <property type="entry name" value="CONSERVED PROTEIN, WITH A WEAK D-GALACTARATE DEHYDRATASE/ALTRONATE HYDROLASE DOMAIN"/>
    <property type="match status" value="1"/>
</dbReference>
<evidence type="ECO:0000313" key="2">
    <source>
        <dbReference type="EMBL" id="GJM63354.1"/>
    </source>
</evidence>
<dbReference type="Pfam" id="PF08011">
    <property type="entry name" value="PDDEXK_9"/>
    <property type="match status" value="1"/>
</dbReference>
<evidence type="ECO:0000313" key="3">
    <source>
        <dbReference type="Proteomes" id="UP001310022"/>
    </source>
</evidence>
<dbReference type="Pfam" id="PF09820">
    <property type="entry name" value="AAA-ATPase_like"/>
    <property type="match status" value="1"/>
</dbReference>
<keyword evidence="3" id="KW-1185">Reference proteome</keyword>
<name>A0AAN5ALL3_9BACT</name>
<comment type="caution">
    <text evidence="2">The sequence shown here is derived from an EMBL/GenBank/DDBJ whole genome shotgun (WGS) entry which is preliminary data.</text>
</comment>
<protein>
    <submittedName>
        <fullName evidence="2">ATPase AAA</fullName>
    </submittedName>
</protein>
<gene>
    <name evidence="2" type="ORF">PEDI_39060</name>
</gene>
<dbReference type="SUPFAM" id="SSF52540">
    <property type="entry name" value="P-loop containing nucleoside triphosphate hydrolases"/>
    <property type="match status" value="1"/>
</dbReference>
<proteinExistence type="predicted"/>